<reference evidence="2 3" key="1">
    <citation type="submission" date="2021-06" db="EMBL/GenBank/DDBJ databases">
        <title>Caerostris extrusa draft genome.</title>
        <authorList>
            <person name="Kono N."/>
            <person name="Arakawa K."/>
        </authorList>
    </citation>
    <scope>NUCLEOTIDE SEQUENCE [LARGE SCALE GENOMIC DNA]</scope>
</reference>
<feature type="region of interest" description="Disordered" evidence="1">
    <location>
        <begin position="178"/>
        <end position="289"/>
    </location>
</feature>
<evidence type="ECO:0000256" key="1">
    <source>
        <dbReference type="SAM" id="MobiDB-lite"/>
    </source>
</evidence>
<feature type="region of interest" description="Disordered" evidence="1">
    <location>
        <begin position="113"/>
        <end position="166"/>
    </location>
</feature>
<evidence type="ECO:0008006" key="4">
    <source>
        <dbReference type="Google" id="ProtNLM"/>
    </source>
</evidence>
<sequence>MSKIRGCKEGSSHDPSMNMPTEQKASESNCKIHDMFPAAMKENIAKILQFYDDDESKAIDALTRDGGREALSNWADSNNSKASAVIKVTCYTVPSISNCRLFFILNNKNKKKKKKAKKDSGAGMTATASFDADDSSSLHSGGNVDADGDKECQRAENGSGVLSDSVDKSAHLDSVLSNHERLTYNEQELENLESERGPKGSREGKSAMVAHFSQSYDRNPDDRGHLLNSPERQGDQGPKKDKYRSINEGSSKSSPRQRTSSFRRSKSSSFNEDVPSQTAAAPTKRGYDKCKKDLNRQTISLQRIHSLVEKGFEEASKKAKAFFCDAAKQLEKRQNELETELQERRLEAINLLESRQNLSVELKRRIDRTPSLSEAEWNELRSDVKQFVTERKYDDDLGKTIWFQWEDITEIIQKFGEVPPVKNVYSQRSNSALGNCGISNNPEPSPTSSLANEENESSADKNDVGHMSDAGEDEAQIPGKEEVPAFNKTHPTENRTRVYSNKQYERSSRGRFPNRGTGYYRGNNRGGGYNRPQFRNNNNYHFNRHNSYNYDDYKNHPYPERDGRIHDGSAYPADRNMNTRDNKINRNHGRGQHMNYRYNNNRGYNRGNAGGHRFNAETEPTANAASANIDKANVMNGYVNNNNN</sequence>
<proteinExistence type="predicted"/>
<dbReference type="InterPro" id="IPR009816">
    <property type="entry name" value="SPATS2-like"/>
</dbReference>
<feature type="compositionally biased region" description="Basic and acidic residues" evidence="1">
    <location>
        <begin position="1"/>
        <end position="12"/>
    </location>
</feature>
<dbReference type="PANTHER" id="PTHR15623:SF11">
    <property type="entry name" value="SPERMATOGENESIS-ASSOCIATED SERINE-RICH PROTEIN 2"/>
    <property type="match status" value="1"/>
</dbReference>
<feature type="compositionally biased region" description="Basic and acidic residues" evidence="1">
    <location>
        <begin position="232"/>
        <end position="245"/>
    </location>
</feature>
<feature type="compositionally biased region" description="Low complexity" evidence="1">
    <location>
        <begin position="250"/>
        <end position="260"/>
    </location>
</feature>
<name>A0AAV4REE9_CAEEX</name>
<feature type="region of interest" description="Disordered" evidence="1">
    <location>
        <begin position="432"/>
        <end position="536"/>
    </location>
</feature>
<feature type="region of interest" description="Disordered" evidence="1">
    <location>
        <begin position="1"/>
        <end position="27"/>
    </location>
</feature>
<feature type="compositionally biased region" description="Polar residues" evidence="1">
    <location>
        <begin position="13"/>
        <end position="27"/>
    </location>
</feature>
<feature type="compositionally biased region" description="Polar residues" evidence="1">
    <location>
        <begin position="270"/>
        <end position="280"/>
    </location>
</feature>
<dbReference type="Proteomes" id="UP001054945">
    <property type="component" value="Unassembled WGS sequence"/>
</dbReference>
<dbReference type="AlphaFoldDB" id="A0AAV4REE9"/>
<feature type="compositionally biased region" description="Polar residues" evidence="1">
    <location>
        <begin position="432"/>
        <end position="442"/>
    </location>
</feature>
<evidence type="ECO:0000313" key="2">
    <source>
        <dbReference type="EMBL" id="GIY18984.1"/>
    </source>
</evidence>
<feature type="compositionally biased region" description="Low complexity" evidence="1">
    <location>
        <begin position="514"/>
        <end position="523"/>
    </location>
</feature>
<accession>A0AAV4REE9</accession>
<gene>
    <name evidence="2" type="ORF">CEXT_681311</name>
</gene>
<feature type="compositionally biased region" description="Basic and acidic residues" evidence="1">
    <location>
        <begin position="193"/>
        <end position="205"/>
    </location>
</feature>
<organism evidence="2 3">
    <name type="scientific">Caerostris extrusa</name>
    <name type="common">Bark spider</name>
    <name type="synonym">Caerostris bankana</name>
    <dbReference type="NCBI Taxonomy" id="172846"/>
    <lineage>
        <taxon>Eukaryota</taxon>
        <taxon>Metazoa</taxon>
        <taxon>Ecdysozoa</taxon>
        <taxon>Arthropoda</taxon>
        <taxon>Chelicerata</taxon>
        <taxon>Arachnida</taxon>
        <taxon>Araneae</taxon>
        <taxon>Araneomorphae</taxon>
        <taxon>Entelegynae</taxon>
        <taxon>Araneoidea</taxon>
        <taxon>Araneidae</taxon>
        <taxon>Caerostris</taxon>
    </lineage>
</organism>
<dbReference type="Pfam" id="PF07139">
    <property type="entry name" value="SPATS2-like"/>
    <property type="match status" value="1"/>
</dbReference>
<dbReference type="EMBL" id="BPLR01007703">
    <property type="protein sequence ID" value="GIY18984.1"/>
    <property type="molecule type" value="Genomic_DNA"/>
</dbReference>
<dbReference type="GO" id="GO:0005737">
    <property type="term" value="C:cytoplasm"/>
    <property type="evidence" value="ECO:0007669"/>
    <property type="project" value="TreeGrafter"/>
</dbReference>
<feature type="region of interest" description="Disordered" evidence="1">
    <location>
        <begin position="569"/>
        <end position="593"/>
    </location>
</feature>
<dbReference type="PANTHER" id="PTHR15623">
    <property type="entry name" value="SPERMATOGENESIS-ASSOCIATED SERINE-RICH PROTEIN 2-RELATED"/>
    <property type="match status" value="1"/>
</dbReference>
<evidence type="ECO:0000313" key="3">
    <source>
        <dbReference type="Proteomes" id="UP001054945"/>
    </source>
</evidence>
<keyword evidence="3" id="KW-1185">Reference proteome</keyword>
<protein>
    <recommendedName>
        <fullName evidence="4">CUE domain-containing protein</fullName>
    </recommendedName>
</protein>
<comment type="caution">
    <text evidence="2">The sequence shown here is derived from an EMBL/GenBank/DDBJ whole genome shotgun (WGS) entry which is preliminary data.</text>
</comment>